<reference evidence="2" key="1">
    <citation type="submission" date="2022-02" db="EMBL/GenBank/DDBJ databases">
        <title>Vibrio sp. nov, a new bacterium isolated from seawater.</title>
        <authorList>
            <person name="Yuan Y."/>
        </authorList>
    </citation>
    <scope>NUCLEOTIDE SEQUENCE</scope>
    <source>
        <strain evidence="2">ZSDZ65</strain>
    </source>
</reference>
<feature type="domain" description="DUF2169" evidence="1">
    <location>
        <begin position="24"/>
        <end position="302"/>
    </location>
</feature>
<proteinExistence type="predicted"/>
<keyword evidence="3" id="KW-1185">Reference proteome</keyword>
<dbReference type="Proteomes" id="UP001155587">
    <property type="component" value="Unassembled WGS sequence"/>
</dbReference>
<sequence>MQLWDIESPLNLTLKGRFQRDENGDEVWVVVGKRTWKLNGSIWLETSGEEICDDPVYVGEPGFSAMKIDHEFAHYKQNTDVVIYGRARSYAKKPVLYHECRVLLDEHINKTIAVRGERVWIEHSGSITISHSTEFIEQNIDYSCAIGGDIRNRLGSGIASSNKELIEQRVPSVFYQNEDWSSTGKSLRVAGFGPIPPFFASRLAYAGTFDKHWQENRRPMLPVDFDRRFYQSAPKDQQCNGYLKGGERLVMSGFCHDETMVFRMPSEQYVALVTFQDEQQRVDMDIYTVFVDTENKTVSISYTAAFPCQGKEHLLVSTTITKKG</sequence>
<accession>A0A9X3CRW2</accession>
<comment type="caution">
    <text evidence="2">The sequence shown here is derived from an EMBL/GenBank/DDBJ whole genome shotgun (WGS) entry which is preliminary data.</text>
</comment>
<organism evidence="2 3">
    <name type="scientific">Vibrio qingdaonensis</name>
    <dbReference type="NCBI Taxonomy" id="2829491"/>
    <lineage>
        <taxon>Bacteria</taxon>
        <taxon>Pseudomonadati</taxon>
        <taxon>Pseudomonadota</taxon>
        <taxon>Gammaproteobacteria</taxon>
        <taxon>Vibrionales</taxon>
        <taxon>Vibrionaceae</taxon>
        <taxon>Vibrio</taxon>
    </lineage>
</organism>
<dbReference type="Pfam" id="PF09937">
    <property type="entry name" value="DUF2169"/>
    <property type="match status" value="1"/>
</dbReference>
<evidence type="ECO:0000313" key="3">
    <source>
        <dbReference type="Proteomes" id="UP001155587"/>
    </source>
</evidence>
<dbReference type="InterPro" id="IPR018683">
    <property type="entry name" value="DUF2169"/>
</dbReference>
<name>A0A9X3CRW2_9VIBR</name>
<evidence type="ECO:0000259" key="1">
    <source>
        <dbReference type="Pfam" id="PF09937"/>
    </source>
</evidence>
<dbReference type="EMBL" id="JAKRRY010000043">
    <property type="protein sequence ID" value="MCW8348656.1"/>
    <property type="molecule type" value="Genomic_DNA"/>
</dbReference>
<protein>
    <submittedName>
        <fullName evidence="2">DUF2169 domain-containing protein</fullName>
    </submittedName>
</protein>
<dbReference type="RefSeq" id="WP_265677222.1">
    <property type="nucleotide sequence ID" value="NZ_JAKRRY010000043.1"/>
</dbReference>
<evidence type="ECO:0000313" key="2">
    <source>
        <dbReference type="EMBL" id="MCW8348656.1"/>
    </source>
</evidence>
<dbReference type="AlphaFoldDB" id="A0A9X3CRW2"/>
<gene>
    <name evidence="2" type="ORF">MD535_21950</name>
</gene>